<keyword evidence="1" id="KW-1133">Transmembrane helix</keyword>
<dbReference type="RefSeq" id="WP_074926437.1">
    <property type="nucleotide sequence ID" value="NZ_FPBL01000001.1"/>
</dbReference>
<organism evidence="2 3">
    <name type="scientific">Nitrosomonas eutropha</name>
    <dbReference type="NCBI Taxonomy" id="916"/>
    <lineage>
        <taxon>Bacteria</taxon>
        <taxon>Pseudomonadati</taxon>
        <taxon>Pseudomonadota</taxon>
        <taxon>Betaproteobacteria</taxon>
        <taxon>Nitrosomonadales</taxon>
        <taxon>Nitrosomonadaceae</taxon>
        <taxon>Nitrosomonas</taxon>
    </lineage>
</organism>
<sequence>MHQSDKQKAAKAHTRKSLEIYYEFQFRSLVQTGELLTKGVAYYFTILAAIGGYLYTAKLPLVEQRLLVIVSLIVSTLFAFIMIVVGYGVLKGIGQMERTLAKYNSNEFEAIAMPQYFRRGKIVGIMVALCCLGILFVIASTFAIKIYA</sequence>
<feature type="transmembrane region" description="Helical" evidence="1">
    <location>
        <begin position="122"/>
        <end position="144"/>
    </location>
</feature>
<accession>A0A1I7F7Y6</accession>
<keyword evidence="1" id="KW-0472">Membrane</keyword>
<dbReference type="AlphaFoldDB" id="A0A1I7F7Y6"/>
<feature type="transmembrane region" description="Helical" evidence="1">
    <location>
        <begin position="35"/>
        <end position="55"/>
    </location>
</feature>
<evidence type="ECO:0000313" key="2">
    <source>
        <dbReference type="EMBL" id="SFU32274.1"/>
    </source>
</evidence>
<reference evidence="2 3" key="1">
    <citation type="submission" date="2016-10" db="EMBL/GenBank/DDBJ databases">
        <authorList>
            <person name="de Groot N.N."/>
        </authorList>
    </citation>
    <scope>NUCLEOTIDE SEQUENCE [LARGE SCALE GENOMIC DNA]</scope>
    <source>
        <strain evidence="2 3">Nm24</strain>
    </source>
</reference>
<protein>
    <submittedName>
        <fullName evidence="2">Uncharacterized protein</fullName>
    </submittedName>
</protein>
<feature type="transmembrane region" description="Helical" evidence="1">
    <location>
        <begin position="67"/>
        <end position="90"/>
    </location>
</feature>
<dbReference type="EMBL" id="FPBL01000001">
    <property type="protein sequence ID" value="SFU32274.1"/>
    <property type="molecule type" value="Genomic_DNA"/>
</dbReference>
<evidence type="ECO:0000256" key="1">
    <source>
        <dbReference type="SAM" id="Phobius"/>
    </source>
</evidence>
<keyword evidence="1" id="KW-0812">Transmembrane</keyword>
<name>A0A1I7F7Y6_9PROT</name>
<dbReference type="Proteomes" id="UP000183926">
    <property type="component" value="Unassembled WGS sequence"/>
</dbReference>
<proteinExistence type="predicted"/>
<evidence type="ECO:0000313" key="3">
    <source>
        <dbReference type="Proteomes" id="UP000183926"/>
    </source>
</evidence>
<gene>
    <name evidence="2" type="ORF">SAMN05216339_101339</name>
</gene>